<dbReference type="EMBL" id="MCIF01000002">
    <property type="protein sequence ID" value="RAQ95450.1"/>
    <property type="molecule type" value="Genomic_DNA"/>
</dbReference>
<comment type="caution">
    <text evidence="2">The sequence shown here is derived from an EMBL/GenBank/DDBJ whole genome shotgun (WGS) entry which is preliminary data.</text>
</comment>
<evidence type="ECO:0000313" key="2">
    <source>
        <dbReference type="EMBL" id="RAQ95450.1"/>
    </source>
</evidence>
<evidence type="ECO:0000313" key="3">
    <source>
        <dbReference type="Proteomes" id="UP000248706"/>
    </source>
</evidence>
<proteinExistence type="predicted"/>
<name>A0A328VI52_9CHLR</name>
<dbReference type="InterPro" id="IPR000120">
    <property type="entry name" value="Amidase"/>
</dbReference>
<dbReference type="PANTHER" id="PTHR11895">
    <property type="entry name" value="TRANSAMIDASE"/>
    <property type="match status" value="1"/>
</dbReference>
<keyword evidence="3" id="KW-1185">Reference proteome</keyword>
<dbReference type="RefSeq" id="WP_189361519.1">
    <property type="nucleotide sequence ID" value="NZ_MCIF01000002.1"/>
</dbReference>
<dbReference type="PANTHER" id="PTHR11895:SF67">
    <property type="entry name" value="AMIDASE DOMAIN-CONTAINING PROTEIN"/>
    <property type="match status" value="1"/>
</dbReference>
<dbReference type="Gene3D" id="3.90.1300.10">
    <property type="entry name" value="Amidase signature (AS) domain"/>
    <property type="match status" value="1"/>
</dbReference>
<dbReference type="SUPFAM" id="SSF75304">
    <property type="entry name" value="Amidase signature (AS) enzymes"/>
    <property type="match status" value="1"/>
</dbReference>
<dbReference type="GO" id="GO:0003824">
    <property type="term" value="F:catalytic activity"/>
    <property type="evidence" value="ECO:0007669"/>
    <property type="project" value="InterPro"/>
</dbReference>
<dbReference type="InterPro" id="IPR023631">
    <property type="entry name" value="Amidase_dom"/>
</dbReference>
<organism evidence="2 3">
    <name type="scientific">Thermogemmatispora tikiterensis</name>
    <dbReference type="NCBI Taxonomy" id="1825093"/>
    <lineage>
        <taxon>Bacteria</taxon>
        <taxon>Bacillati</taxon>
        <taxon>Chloroflexota</taxon>
        <taxon>Ktedonobacteria</taxon>
        <taxon>Thermogemmatisporales</taxon>
        <taxon>Thermogemmatisporaceae</taxon>
        <taxon>Thermogemmatispora</taxon>
    </lineage>
</organism>
<evidence type="ECO:0000259" key="1">
    <source>
        <dbReference type="Pfam" id="PF01425"/>
    </source>
</evidence>
<reference evidence="2 3" key="1">
    <citation type="submission" date="2016-08" db="EMBL/GenBank/DDBJ databases">
        <title>Analysis of Carbohydrate Active Enzymes in Thermogemmatispora T81 Reveals Carbohydrate Degradation Ability.</title>
        <authorList>
            <person name="Tomazini A."/>
            <person name="Lal S."/>
            <person name="Stott M."/>
            <person name="Henrissat B."/>
            <person name="Polikarpov I."/>
            <person name="Sparling R."/>
            <person name="Levin D.B."/>
        </authorList>
    </citation>
    <scope>NUCLEOTIDE SEQUENCE [LARGE SCALE GENOMIC DNA]</scope>
    <source>
        <strain evidence="2 3">T81</strain>
    </source>
</reference>
<accession>A0A328VI52</accession>
<dbReference type="AlphaFoldDB" id="A0A328VI52"/>
<dbReference type="Pfam" id="PF01425">
    <property type="entry name" value="Amidase"/>
    <property type="match status" value="1"/>
</dbReference>
<sequence>MWTRNVRLQEQAEQLSSGRQDLMTAIEEACDWVERAEPALAALLPEEGRRERLCKEALSLQRRYPDPADRPPLYGVLFAVKDLFHVHGFPTRAGSQLPAEVLSGPQASSVTLLREAGALVLGKAVSAEFAYFEPGPTRNPVNPLHTPGGSSSGSAAAVAAGYCPLALGTQTIGSVLRPAAFCGIVGFKPTFGRISADGLILCAPSLDTVGLFTQDIAGMMQVASLLCRGWRGCPSLPPPVLGVPEGPYLDQTSPEGRRAFEEQLARLQRAGYCLKRVPALPDIASINQRHLRLVHAEMARVHARWFERFAALYRPLTAAAIREGMTIGVQEIVEVRAGREILRTQVQALMEREGIDLWLAPAAPGPAPQSLQTTGSGLMNLPWTQAGLPALSLPAGRAENGLPLGLQCVAGWMRDEELLAWAAALEIALAEQA</sequence>
<feature type="domain" description="Amidase" evidence="1">
    <location>
        <begin position="52"/>
        <end position="419"/>
    </location>
</feature>
<dbReference type="Proteomes" id="UP000248706">
    <property type="component" value="Unassembled WGS sequence"/>
</dbReference>
<dbReference type="InterPro" id="IPR036928">
    <property type="entry name" value="AS_sf"/>
</dbReference>
<protein>
    <submittedName>
        <fullName evidence="2">Amidase</fullName>
    </submittedName>
</protein>
<gene>
    <name evidence="2" type="ORF">A4R35_07875</name>
</gene>